<dbReference type="KEGG" id="mpro:BJP34_05675"/>
<dbReference type="RefSeq" id="WP_070391504.1">
    <property type="nucleotide sequence ID" value="NZ_CP017599.1"/>
</dbReference>
<evidence type="ECO:0000313" key="3">
    <source>
        <dbReference type="Proteomes" id="UP000177870"/>
    </source>
</evidence>
<dbReference type="EMBL" id="CP017599">
    <property type="protein sequence ID" value="AOW99003.1"/>
    <property type="molecule type" value="Genomic_DNA"/>
</dbReference>
<accession>A0A1D8TN24</accession>
<evidence type="ECO:0000313" key="2">
    <source>
        <dbReference type="EMBL" id="AOW99003.1"/>
    </source>
</evidence>
<dbReference type="Pfam" id="PF13924">
    <property type="entry name" value="Lipocalin_5"/>
    <property type="match status" value="2"/>
</dbReference>
<dbReference type="OrthoDB" id="118834at2"/>
<protein>
    <recommendedName>
        <fullName evidence="1">Lipocalin-like domain-containing protein</fullName>
    </recommendedName>
</protein>
<name>A0A1D8TN24_9CYAN</name>
<sequence length="158" mass="18506">MTNTNFVGTWKLIYWESKTPKGNVSHPMGKNPIGYLTYTEYQHMSATIMRENRPNIDIPTEELIKARQVLLKPWLLINGWKYIKGIFRYLHASTNYISYSGKYEIKGNKVVHHVEVSLIPDWTGTDLERTFEFSSDSRLVLSTPTQDGNHHYLTWERI</sequence>
<gene>
    <name evidence="2" type="ORF">BJP34_05675</name>
</gene>
<dbReference type="AlphaFoldDB" id="A0A1D8TN24"/>
<feature type="domain" description="Lipocalin-like" evidence="1">
    <location>
        <begin position="93"/>
        <end position="158"/>
    </location>
</feature>
<organism evidence="2 3">
    <name type="scientific">Moorena producens PAL-8-15-08-1</name>
    <dbReference type="NCBI Taxonomy" id="1458985"/>
    <lineage>
        <taxon>Bacteria</taxon>
        <taxon>Bacillati</taxon>
        <taxon>Cyanobacteriota</taxon>
        <taxon>Cyanophyceae</taxon>
        <taxon>Coleofasciculales</taxon>
        <taxon>Coleofasciculaceae</taxon>
        <taxon>Moorena</taxon>
    </lineage>
</organism>
<feature type="domain" description="Lipocalin-like" evidence="1">
    <location>
        <begin position="7"/>
        <end position="60"/>
    </location>
</feature>
<reference evidence="3" key="1">
    <citation type="submission" date="2016-10" db="EMBL/GenBank/DDBJ databases">
        <title>Comparative genomics uncovers the prolific and rare metabolic potential of the cyanobacterial genus Moorea.</title>
        <authorList>
            <person name="Leao T."/>
            <person name="Castelao G."/>
            <person name="Korobeynikov A."/>
            <person name="Monroe E.A."/>
            <person name="Podell S."/>
            <person name="Glukhov E."/>
            <person name="Allen E."/>
            <person name="Gerwick W.H."/>
            <person name="Gerwick L."/>
        </authorList>
    </citation>
    <scope>NUCLEOTIDE SEQUENCE [LARGE SCALE GENOMIC DNA]</scope>
    <source>
        <strain evidence="3">PAL-8-15-08-1</strain>
    </source>
</reference>
<dbReference type="Proteomes" id="UP000177870">
    <property type="component" value="Chromosome"/>
</dbReference>
<dbReference type="STRING" id="1458985.BJP34_05675"/>
<dbReference type="InterPro" id="IPR024311">
    <property type="entry name" value="Lipocalin-like"/>
</dbReference>
<evidence type="ECO:0000259" key="1">
    <source>
        <dbReference type="Pfam" id="PF13924"/>
    </source>
</evidence>
<proteinExistence type="predicted"/>